<dbReference type="EMBL" id="KE343423">
    <property type="protein sequence ID" value="EXB28856.1"/>
    <property type="molecule type" value="Genomic_DNA"/>
</dbReference>
<evidence type="ECO:0000256" key="11">
    <source>
        <dbReference type="ARBA" id="ARBA00023180"/>
    </source>
</evidence>
<keyword evidence="2" id="KW-0723">Serine/threonine-protein kinase</keyword>
<dbReference type="GO" id="GO:0016020">
    <property type="term" value="C:membrane"/>
    <property type="evidence" value="ECO:0007669"/>
    <property type="project" value="UniProtKB-SubCell"/>
</dbReference>
<keyword evidence="10" id="KW-0472">Membrane</keyword>
<dbReference type="PANTHER" id="PTHR34590:SF15">
    <property type="entry name" value="PROTEIN KINASE DOMAIN-CONTAINING PROTEIN"/>
    <property type="match status" value="1"/>
</dbReference>
<gene>
    <name evidence="13" type="ORF">L484_015788</name>
</gene>
<evidence type="ECO:0000256" key="7">
    <source>
        <dbReference type="ARBA" id="ARBA00022777"/>
    </source>
</evidence>
<dbReference type="FunFam" id="2.60.120.430:FF:000007">
    <property type="entry name" value="FERONIA receptor-like kinase"/>
    <property type="match status" value="1"/>
</dbReference>
<accession>W9QD36</accession>
<sequence>MTARGSRSQFTYSFGLTPCPKFIRLHFYPTQYRDLGDFDPTRTFFTVKAGRYTLLKNFSAYLSAEYLKQRAFMKEFCVYVGENMEKLDIAFLPENHGNSTSYVFVNGIEIVSMPDDLYYTPTGDKSPRIIGQGGNILDYTDKALQTLYRLNVGGNDISPDQDTGMYRLWTRDFPYFLSFGFVPCDTKKKLKYTNLAKYYTAPDDVYRTSITMGNNRTYNNLRNITWRLPVDSRFNYLVRLHFCEFEDTYQKPEDRMFRIYLDNRTADPAFSVIVWTGGNGIPMYRDFVVNKYDAFLFVDLHTRAEDSTYEDAILNGIEVFKMSDSDRNLAGPNPTLQNSKGSDQTKHRKFQVEENTIGHCLRVWRCWLCCSTVYGVLCSFLEATEGETLPRFIQKKIQQVDEDFLREAS</sequence>
<evidence type="ECO:0000313" key="14">
    <source>
        <dbReference type="Proteomes" id="UP000030645"/>
    </source>
</evidence>
<dbReference type="GO" id="GO:0004674">
    <property type="term" value="F:protein serine/threonine kinase activity"/>
    <property type="evidence" value="ECO:0007669"/>
    <property type="project" value="UniProtKB-KW"/>
</dbReference>
<dbReference type="FunFam" id="2.60.120.430:FF:000003">
    <property type="entry name" value="FERONIA receptor-like kinase"/>
    <property type="match status" value="1"/>
</dbReference>
<dbReference type="Gene3D" id="2.60.120.430">
    <property type="entry name" value="Galactose-binding lectin"/>
    <property type="match status" value="2"/>
</dbReference>
<keyword evidence="4" id="KW-0812">Transmembrane</keyword>
<evidence type="ECO:0000256" key="3">
    <source>
        <dbReference type="ARBA" id="ARBA00022679"/>
    </source>
</evidence>
<keyword evidence="5" id="KW-0732">Signal</keyword>
<evidence type="ECO:0000256" key="1">
    <source>
        <dbReference type="ARBA" id="ARBA00004479"/>
    </source>
</evidence>
<keyword evidence="8" id="KW-0067">ATP-binding</keyword>
<dbReference type="AlphaFoldDB" id="W9QD36"/>
<evidence type="ECO:0000256" key="10">
    <source>
        <dbReference type="ARBA" id="ARBA00023136"/>
    </source>
</evidence>
<dbReference type="Proteomes" id="UP000030645">
    <property type="component" value="Unassembled WGS sequence"/>
</dbReference>
<proteinExistence type="predicted"/>
<dbReference type="PANTHER" id="PTHR34590">
    <property type="entry name" value="OS03G0124300 PROTEIN-RELATED"/>
    <property type="match status" value="1"/>
</dbReference>
<comment type="subcellular location">
    <subcellularLocation>
        <location evidence="1">Membrane</location>
        <topology evidence="1">Single-pass type I membrane protein</topology>
    </subcellularLocation>
</comment>
<evidence type="ECO:0000313" key="13">
    <source>
        <dbReference type="EMBL" id="EXB28856.1"/>
    </source>
</evidence>
<dbReference type="GO" id="GO:0005524">
    <property type="term" value="F:ATP binding"/>
    <property type="evidence" value="ECO:0007669"/>
    <property type="project" value="UniProtKB-KW"/>
</dbReference>
<keyword evidence="6" id="KW-0547">Nucleotide-binding</keyword>
<organism evidence="13 14">
    <name type="scientific">Morus notabilis</name>
    <dbReference type="NCBI Taxonomy" id="981085"/>
    <lineage>
        <taxon>Eukaryota</taxon>
        <taxon>Viridiplantae</taxon>
        <taxon>Streptophyta</taxon>
        <taxon>Embryophyta</taxon>
        <taxon>Tracheophyta</taxon>
        <taxon>Spermatophyta</taxon>
        <taxon>Magnoliopsida</taxon>
        <taxon>eudicotyledons</taxon>
        <taxon>Gunneridae</taxon>
        <taxon>Pentapetalae</taxon>
        <taxon>rosids</taxon>
        <taxon>fabids</taxon>
        <taxon>Rosales</taxon>
        <taxon>Moraceae</taxon>
        <taxon>Moreae</taxon>
        <taxon>Morus</taxon>
    </lineage>
</organism>
<dbReference type="STRING" id="981085.W9QD36"/>
<evidence type="ECO:0000256" key="2">
    <source>
        <dbReference type="ARBA" id="ARBA00022527"/>
    </source>
</evidence>
<keyword evidence="7" id="KW-0418">Kinase</keyword>
<evidence type="ECO:0000256" key="4">
    <source>
        <dbReference type="ARBA" id="ARBA00022692"/>
    </source>
</evidence>
<name>W9QD36_9ROSA</name>
<feature type="domain" description="Malectin-like" evidence="12">
    <location>
        <begin position="10"/>
        <end position="322"/>
    </location>
</feature>
<keyword evidence="11" id="KW-0325">Glycoprotein</keyword>
<dbReference type="Pfam" id="PF12819">
    <property type="entry name" value="Malectin_like"/>
    <property type="match status" value="1"/>
</dbReference>
<dbReference type="GO" id="GO:0004714">
    <property type="term" value="F:transmembrane receptor protein tyrosine kinase activity"/>
    <property type="evidence" value="ECO:0007669"/>
    <property type="project" value="InterPro"/>
</dbReference>
<dbReference type="InterPro" id="IPR045272">
    <property type="entry name" value="ANXUR1/2-like"/>
</dbReference>
<evidence type="ECO:0000256" key="9">
    <source>
        <dbReference type="ARBA" id="ARBA00022989"/>
    </source>
</evidence>
<keyword evidence="14" id="KW-1185">Reference proteome</keyword>
<evidence type="ECO:0000256" key="8">
    <source>
        <dbReference type="ARBA" id="ARBA00022840"/>
    </source>
</evidence>
<dbReference type="eggNOG" id="KOG1187">
    <property type="taxonomic scope" value="Eukaryota"/>
</dbReference>
<protein>
    <recommendedName>
        <fullName evidence="12">Malectin-like domain-containing protein</fullName>
    </recommendedName>
</protein>
<reference evidence="14" key="1">
    <citation type="submission" date="2013-01" db="EMBL/GenBank/DDBJ databases">
        <title>Draft Genome Sequence of a Mulberry Tree, Morus notabilis C.K. Schneid.</title>
        <authorList>
            <person name="He N."/>
            <person name="Zhao S."/>
        </authorList>
    </citation>
    <scope>NUCLEOTIDE SEQUENCE</scope>
</reference>
<evidence type="ECO:0000256" key="5">
    <source>
        <dbReference type="ARBA" id="ARBA00022729"/>
    </source>
</evidence>
<keyword evidence="9" id="KW-1133">Transmembrane helix</keyword>
<keyword evidence="3" id="KW-0808">Transferase</keyword>
<dbReference type="InterPro" id="IPR024788">
    <property type="entry name" value="Malectin-like_Carb-bd_dom"/>
</dbReference>
<evidence type="ECO:0000259" key="12">
    <source>
        <dbReference type="Pfam" id="PF12819"/>
    </source>
</evidence>
<evidence type="ECO:0000256" key="6">
    <source>
        <dbReference type="ARBA" id="ARBA00022741"/>
    </source>
</evidence>